<keyword evidence="5" id="KW-0862">Zinc</keyword>
<dbReference type="FunFam" id="3.30.160.60:FF:000100">
    <property type="entry name" value="Zinc finger 45-like"/>
    <property type="match status" value="1"/>
</dbReference>
<feature type="compositionally biased region" description="Basic and acidic residues" evidence="8">
    <location>
        <begin position="156"/>
        <end position="171"/>
    </location>
</feature>
<feature type="compositionally biased region" description="Basic residues" evidence="8">
    <location>
        <begin position="33"/>
        <end position="47"/>
    </location>
</feature>
<feature type="compositionally biased region" description="Basic residues" evidence="8">
    <location>
        <begin position="562"/>
        <end position="586"/>
    </location>
</feature>
<dbReference type="GO" id="GO:0000978">
    <property type="term" value="F:RNA polymerase II cis-regulatory region sequence-specific DNA binding"/>
    <property type="evidence" value="ECO:0007669"/>
    <property type="project" value="TreeGrafter"/>
</dbReference>
<evidence type="ECO:0000256" key="8">
    <source>
        <dbReference type="SAM" id="MobiDB-lite"/>
    </source>
</evidence>
<keyword evidence="2" id="KW-0479">Metal-binding</keyword>
<feature type="domain" description="C2H2-type" evidence="9">
    <location>
        <begin position="648"/>
        <end position="675"/>
    </location>
</feature>
<dbReference type="InterPro" id="IPR036236">
    <property type="entry name" value="Znf_C2H2_sf"/>
</dbReference>
<keyword evidence="3" id="KW-0677">Repeat</keyword>
<name>A0A8B7XKL4_ACAPL</name>
<dbReference type="GeneID" id="110974197"/>
<dbReference type="InterPro" id="IPR050527">
    <property type="entry name" value="Snail/Krueppel_Znf"/>
</dbReference>
<sequence>MSSKRRKQNKPVKSVFIEKNEGINLQANQPTTRSRRRAMIMARRRKKPTSEPTAPLRRSTRKRKKKQFFYPSKTKKAATPSPPRTKKRKVSSSESESDEDADSIHSSQSEQPSEAGHSSGLALLAEVTNADQALANIRGSPTSSSKRQQSGRSRKDHPGSEAALGRKRDQPVKYRGFSMGRKTSPQKRQKTVLDVDVLRKFSIAKLIGQFSVYSSMKVPKDAFSTTIRHSYTCTMLPGICNEKFCGLLSDTKDQIKRHLLRHIGELLTMTTQNSQSLAADAKKKELEPTSDTSDTEDVAQGRATKETDMVTYAIPSGTRHVTVNLPRSLDIKESSYTLIRSSAGANEVVLLPKGCMVSLASVVEELKPHQFGKSLPGKISQMKVEQDWIEEEVVGSDNNEDDGHINDENKGEHTDEDRLVENFLKGMVPDEECSVRKVLETTTQFMDCNVESNVIAPESQTVECDIEIRTKRKKYTKRYDLPREVGKCQKTSERLNTKQVACKSIEGVEPPHADHNYAFNIFGTHDEADQIKSPHTDSLGQPISEPEMSDSEMMYMLPRHQVNARKTKRLRKPRTQSPKNKRKAKKEPKPPTEEDTRNKTKALEILSLLSQKSRDRKGPFTCEICGKKVTATGTLRAHYRSHAGIKPFECSQCSATFTRLHSLKYHLMIHNEQTRFMCDHCGREFRHSSHFREHLRRHTGEEPYGCTDCPLRFKTRNT</sequence>
<evidence type="ECO:0000256" key="3">
    <source>
        <dbReference type="ARBA" id="ARBA00022737"/>
    </source>
</evidence>
<keyword evidence="10" id="KW-1185">Reference proteome</keyword>
<evidence type="ECO:0000259" key="9">
    <source>
        <dbReference type="PROSITE" id="PS50157"/>
    </source>
</evidence>
<protein>
    <submittedName>
        <fullName evidence="11">Uncharacterized protein LOC110974197</fullName>
    </submittedName>
</protein>
<dbReference type="KEGG" id="aplc:110974197"/>
<dbReference type="PANTHER" id="PTHR24388:SF54">
    <property type="entry name" value="PROTEIN ESCARGOT"/>
    <property type="match status" value="1"/>
</dbReference>
<feature type="compositionally biased region" description="Basic and acidic residues" evidence="8">
    <location>
        <begin position="587"/>
        <end position="600"/>
    </location>
</feature>
<comment type="subcellular location">
    <subcellularLocation>
        <location evidence="1">Nucleus</location>
    </subcellularLocation>
</comment>
<dbReference type="OMA" id="ESQTVEC"/>
<accession>A0A8B7XKL4</accession>
<dbReference type="OrthoDB" id="3533395at2759"/>
<dbReference type="SMART" id="SM00355">
    <property type="entry name" value="ZnF_C2H2"/>
    <property type="match status" value="4"/>
</dbReference>
<evidence type="ECO:0000256" key="1">
    <source>
        <dbReference type="ARBA" id="ARBA00004123"/>
    </source>
</evidence>
<feature type="compositionally biased region" description="Basic residues" evidence="8">
    <location>
        <begin position="58"/>
        <end position="67"/>
    </location>
</feature>
<proteinExistence type="predicted"/>
<dbReference type="SUPFAM" id="SSF57667">
    <property type="entry name" value="beta-beta-alpha zinc fingers"/>
    <property type="match status" value="2"/>
</dbReference>
<keyword evidence="6" id="KW-0539">Nucleus</keyword>
<evidence type="ECO:0000256" key="2">
    <source>
        <dbReference type="ARBA" id="ARBA00022723"/>
    </source>
</evidence>
<evidence type="ECO:0000256" key="6">
    <source>
        <dbReference type="ARBA" id="ARBA00023242"/>
    </source>
</evidence>
<feature type="compositionally biased region" description="Polar residues" evidence="8">
    <location>
        <begin position="23"/>
        <end position="32"/>
    </location>
</feature>
<evidence type="ECO:0000256" key="4">
    <source>
        <dbReference type="ARBA" id="ARBA00022771"/>
    </source>
</evidence>
<feature type="compositionally biased region" description="Basic and acidic residues" evidence="8">
    <location>
        <begin position="401"/>
        <end position="414"/>
    </location>
</feature>
<feature type="region of interest" description="Disordered" evidence="8">
    <location>
        <begin position="561"/>
        <end position="600"/>
    </location>
</feature>
<feature type="compositionally biased region" description="Basic residues" evidence="8">
    <location>
        <begin position="1"/>
        <end position="10"/>
    </location>
</feature>
<gene>
    <name evidence="11" type="primary">LOC110974197</name>
</gene>
<feature type="region of interest" description="Disordered" evidence="8">
    <location>
        <begin position="135"/>
        <end position="171"/>
    </location>
</feature>
<reference evidence="11" key="1">
    <citation type="submission" date="2025-08" db="UniProtKB">
        <authorList>
            <consortium name="RefSeq"/>
        </authorList>
    </citation>
    <scope>IDENTIFICATION</scope>
</reference>
<evidence type="ECO:0000313" key="10">
    <source>
        <dbReference type="Proteomes" id="UP000694845"/>
    </source>
</evidence>
<organism evidence="10 11">
    <name type="scientific">Acanthaster planci</name>
    <name type="common">Crown-of-thorns starfish</name>
    <dbReference type="NCBI Taxonomy" id="133434"/>
    <lineage>
        <taxon>Eukaryota</taxon>
        <taxon>Metazoa</taxon>
        <taxon>Echinodermata</taxon>
        <taxon>Eleutherozoa</taxon>
        <taxon>Asterozoa</taxon>
        <taxon>Asteroidea</taxon>
        <taxon>Valvatacea</taxon>
        <taxon>Valvatida</taxon>
        <taxon>Acanthasteridae</taxon>
        <taxon>Acanthaster</taxon>
    </lineage>
</organism>
<evidence type="ECO:0000256" key="7">
    <source>
        <dbReference type="PROSITE-ProRule" id="PRU00042"/>
    </source>
</evidence>
<dbReference type="PROSITE" id="PS00028">
    <property type="entry name" value="ZINC_FINGER_C2H2_1"/>
    <property type="match status" value="3"/>
</dbReference>
<feature type="region of interest" description="Disordered" evidence="8">
    <location>
        <begin position="278"/>
        <end position="304"/>
    </location>
</feature>
<dbReference type="GO" id="GO:0005634">
    <property type="term" value="C:nucleus"/>
    <property type="evidence" value="ECO:0007669"/>
    <property type="project" value="UniProtKB-SubCell"/>
</dbReference>
<dbReference type="Gene3D" id="3.30.160.60">
    <property type="entry name" value="Classic Zinc Finger"/>
    <property type="match status" value="3"/>
</dbReference>
<feature type="domain" description="C2H2-type" evidence="9">
    <location>
        <begin position="620"/>
        <end position="647"/>
    </location>
</feature>
<dbReference type="GO" id="GO:0008270">
    <property type="term" value="F:zinc ion binding"/>
    <property type="evidence" value="ECO:0007669"/>
    <property type="project" value="UniProtKB-KW"/>
</dbReference>
<dbReference type="FunFam" id="3.30.160.60:FF:000446">
    <property type="entry name" value="Zinc finger protein"/>
    <property type="match status" value="1"/>
</dbReference>
<keyword evidence="4 7" id="KW-0863">Zinc-finger</keyword>
<feature type="region of interest" description="Disordered" evidence="8">
    <location>
        <begin position="394"/>
        <end position="414"/>
    </location>
</feature>
<dbReference type="Pfam" id="PF00096">
    <property type="entry name" value="zf-C2H2"/>
    <property type="match status" value="3"/>
</dbReference>
<dbReference type="RefSeq" id="XP_022081348.1">
    <property type="nucleotide sequence ID" value="XM_022225656.1"/>
</dbReference>
<feature type="non-terminal residue" evidence="11">
    <location>
        <position position="718"/>
    </location>
</feature>
<dbReference type="AlphaFoldDB" id="A0A8B7XKL4"/>
<evidence type="ECO:0000313" key="11">
    <source>
        <dbReference type="RefSeq" id="XP_022081348.1"/>
    </source>
</evidence>
<evidence type="ECO:0000256" key="5">
    <source>
        <dbReference type="ARBA" id="ARBA00022833"/>
    </source>
</evidence>
<feature type="domain" description="C2H2-type" evidence="9">
    <location>
        <begin position="676"/>
        <end position="703"/>
    </location>
</feature>
<dbReference type="GO" id="GO:0000981">
    <property type="term" value="F:DNA-binding transcription factor activity, RNA polymerase II-specific"/>
    <property type="evidence" value="ECO:0007669"/>
    <property type="project" value="TreeGrafter"/>
</dbReference>
<dbReference type="InterPro" id="IPR013087">
    <property type="entry name" value="Znf_C2H2_type"/>
</dbReference>
<feature type="region of interest" description="Disordered" evidence="8">
    <location>
        <begin position="1"/>
        <end position="118"/>
    </location>
</feature>
<dbReference type="Proteomes" id="UP000694845">
    <property type="component" value="Unplaced"/>
</dbReference>
<dbReference type="PROSITE" id="PS50157">
    <property type="entry name" value="ZINC_FINGER_C2H2_2"/>
    <property type="match status" value="3"/>
</dbReference>
<dbReference type="PANTHER" id="PTHR24388">
    <property type="entry name" value="ZINC FINGER PROTEIN"/>
    <property type="match status" value="1"/>
</dbReference>